<evidence type="ECO:0000313" key="3">
    <source>
        <dbReference type="Proteomes" id="UP000015105"/>
    </source>
</evidence>
<dbReference type="Gramene" id="AET1Gv20619800.1">
    <property type="protein sequence ID" value="AET1Gv20619800.1"/>
    <property type="gene ID" value="AET1Gv20619800"/>
</dbReference>
<evidence type="ECO:0000313" key="2">
    <source>
        <dbReference type="EnsemblPlants" id="AET1Gv20619800.1"/>
    </source>
</evidence>
<proteinExistence type="predicted"/>
<dbReference type="STRING" id="200361.A0A452Z3E3"/>
<dbReference type="Pfam" id="PF00078">
    <property type="entry name" value="RVT_1"/>
    <property type="match status" value="1"/>
</dbReference>
<dbReference type="EnsemblPlants" id="AET1Gv20619800.1">
    <property type="protein sequence ID" value="AET1Gv20619800.1"/>
    <property type="gene ID" value="AET1Gv20619800"/>
</dbReference>
<accession>A0A452Z3E3</accession>
<protein>
    <recommendedName>
        <fullName evidence="1">Reverse transcriptase domain-containing protein</fullName>
    </recommendedName>
</protein>
<reference evidence="2" key="5">
    <citation type="journal article" date="2021" name="G3 (Bethesda)">
        <title>Aegilops tauschii genome assembly Aet v5.0 features greater sequence contiguity and improved annotation.</title>
        <authorList>
            <person name="Wang L."/>
            <person name="Zhu T."/>
            <person name="Rodriguez J.C."/>
            <person name="Deal K.R."/>
            <person name="Dubcovsky J."/>
            <person name="McGuire P.E."/>
            <person name="Lux T."/>
            <person name="Spannagl M."/>
            <person name="Mayer K.F.X."/>
            <person name="Baldrich P."/>
            <person name="Meyers B.C."/>
            <person name="Huo N."/>
            <person name="Gu Y.Q."/>
            <person name="Zhou H."/>
            <person name="Devos K.M."/>
            <person name="Bennetzen J.L."/>
            <person name="Unver T."/>
            <person name="Budak H."/>
            <person name="Gulick P.J."/>
            <person name="Galiba G."/>
            <person name="Kalapos B."/>
            <person name="Nelson D.R."/>
            <person name="Li P."/>
            <person name="You F.M."/>
            <person name="Luo M.C."/>
            <person name="Dvorak J."/>
        </authorList>
    </citation>
    <scope>NUCLEOTIDE SEQUENCE [LARGE SCALE GENOMIC DNA]</scope>
    <source>
        <strain evidence="2">cv. AL8/78</strain>
    </source>
</reference>
<reference evidence="3" key="2">
    <citation type="journal article" date="2017" name="Nat. Plants">
        <title>The Aegilops tauschii genome reveals multiple impacts of transposons.</title>
        <authorList>
            <person name="Zhao G."/>
            <person name="Zou C."/>
            <person name="Li K."/>
            <person name="Wang K."/>
            <person name="Li T."/>
            <person name="Gao L."/>
            <person name="Zhang X."/>
            <person name="Wang H."/>
            <person name="Yang Z."/>
            <person name="Liu X."/>
            <person name="Jiang W."/>
            <person name="Mao L."/>
            <person name="Kong X."/>
            <person name="Jiao Y."/>
            <person name="Jia J."/>
        </authorList>
    </citation>
    <scope>NUCLEOTIDE SEQUENCE [LARGE SCALE GENOMIC DNA]</scope>
    <source>
        <strain evidence="3">cv. AL8/78</strain>
    </source>
</reference>
<reference evidence="2" key="3">
    <citation type="journal article" date="2017" name="Nature">
        <title>Genome sequence of the progenitor of the wheat D genome Aegilops tauschii.</title>
        <authorList>
            <person name="Luo M.C."/>
            <person name="Gu Y.Q."/>
            <person name="Puiu D."/>
            <person name="Wang H."/>
            <person name="Twardziok S.O."/>
            <person name="Deal K.R."/>
            <person name="Huo N."/>
            <person name="Zhu T."/>
            <person name="Wang L."/>
            <person name="Wang Y."/>
            <person name="McGuire P.E."/>
            <person name="Liu S."/>
            <person name="Long H."/>
            <person name="Ramasamy R.K."/>
            <person name="Rodriguez J.C."/>
            <person name="Van S.L."/>
            <person name="Yuan L."/>
            <person name="Wang Z."/>
            <person name="Xia Z."/>
            <person name="Xiao L."/>
            <person name="Anderson O.D."/>
            <person name="Ouyang S."/>
            <person name="Liang Y."/>
            <person name="Zimin A.V."/>
            <person name="Pertea G."/>
            <person name="Qi P."/>
            <person name="Bennetzen J.L."/>
            <person name="Dai X."/>
            <person name="Dawson M.W."/>
            <person name="Muller H.G."/>
            <person name="Kugler K."/>
            <person name="Rivarola-Duarte L."/>
            <person name="Spannagl M."/>
            <person name="Mayer K.F.X."/>
            <person name="Lu F.H."/>
            <person name="Bevan M.W."/>
            <person name="Leroy P."/>
            <person name="Li P."/>
            <person name="You F.M."/>
            <person name="Sun Q."/>
            <person name="Liu Z."/>
            <person name="Lyons E."/>
            <person name="Wicker T."/>
            <person name="Salzberg S.L."/>
            <person name="Devos K.M."/>
            <person name="Dvorak J."/>
        </authorList>
    </citation>
    <scope>NUCLEOTIDE SEQUENCE [LARGE SCALE GENOMIC DNA]</scope>
    <source>
        <strain evidence="2">cv. AL8/78</strain>
    </source>
</reference>
<reference evidence="2" key="4">
    <citation type="submission" date="2019-03" db="UniProtKB">
        <authorList>
            <consortium name="EnsemblPlants"/>
        </authorList>
    </citation>
    <scope>IDENTIFICATION</scope>
</reference>
<feature type="domain" description="Reverse transcriptase" evidence="1">
    <location>
        <begin position="3"/>
        <end position="71"/>
    </location>
</feature>
<dbReference type="Proteomes" id="UP000015105">
    <property type="component" value="Chromosome 1D"/>
</dbReference>
<dbReference type="AlphaFoldDB" id="A0A452Z3E3"/>
<reference evidence="3" key="1">
    <citation type="journal article" date="2014" name="Science">
        <title>Ancient hybridizations among the ancestral genomes of bread wheat.</title>
        <authorList>
            <consortium name="International Wheat Genome Sequencing Consortium,"/>
            <person name="Marcussen T."/>
            <person name="Sandve S.R."/>
            <person name="Heier L."/>
            <person name="Spannagl M."/>
            <person name="Pfeifer M."/>
            <person name="Jakobsen K.S."/>
            <person name="Wulff B.B."/>
            <person name="Steuernagel B."/>
            <person name="Mayer K.F."/>
            <person name="Olsen O.A."/>
        </authorList>
    </citation>
    <scope>NUCLEOTIDE SEQUENCE [LARGE SCALE GENOMIC DNA]</scope>
    <source>
        <strain evidence="3">cv. AL8/78</strain>
    </source>
</reference>
<sequence>AQSPFLKTRCIQDSFLYVQNGVRALHRNKTPALLLKLDISKAFDSVSWDYLLELLQELGFSARWRDWIVWLLATSRSEFLLNGVPGRKI</sequence>
<name>A0A452Z3E3_AEGTS</name>
<evidence type="ECO:0000259" key="1">
    <source>
        <dbReference type="Pfam" id="PF00078"/>
    </source>
</evidence>
<dbReference type="InterPro" id="IPR000477">
    <property type="entry name" value="RT_dom"/>
</dbReference>
<keyword evidence="3" id="KW-1185">Reference proteome</keyword>
<organism evidence="2 3">
    <name type="scientific">Aegilops tauschii subsp. strangulata</name>
    <name type="common">Goatgrass</name>
    <dbReference type="NCBI Taxonomy" id="200361"/>
    <lineage>
        <taxon>Eukaryota</taxon>
        <taxon>Viridiplantae</taxon>
        <taxon>Streptophyta</taxon>
        <taxon>Embryophyta</taxon>
        <taxon>Tracheophyta</taxon>
        <taxon>Spermatophyta</taxon>
        <taxon>Magnoliopsida</taxon>
        <taxon>Liliopsida</taxon>
        <taxon>Poales</taxon>
        <taxon>Poaceae</taxon>
        <taxon>BOP clade</taxon>
        <taxon>Pooideae</taxon>
        <taxon>Triticodae</taxon>
        <taxon>Triticeae</taxon>
        <taxon>Triticinae</taxon>
        <taxon>Aegilops</taxon>
    </lineage>
</organism>